<feature type="non-terminal residue" evidence="2">
    <location>
        <position position="126"/>
    </location>
</feature>
<dbReference type="PROSITE" id="PS50097">
    <property type="entry name" value="BTB"/>
    <property type="match status" value="1"/>
</dbReference>
<evidence type="ECO:0000313" key="3">
    <source>
        <dbReference type="Proteomes" id="UP001432322"/>
    </source>
</evidence>
<dbReference type="EMBL" id="BTSY01000002">
    <property type="protein sequence ID" value="GMT14631.1"/>
    <property type="molecule type" value="Genomic_DNA"/>
</dbReference>
<organism evidence="2 3">
    <name type="scientific">Pristionchus fissidentatus</name>
    <dbReference type="NCBI Taxonomy" id="1538716"/>
    <lineage>
        <taxon>Eukaryota</taxon>
        <taxon>Metazoa</taxon>
        <taxon>Ecdysozoa</taxon>
        <taxon>Nematoda</taxon>
        <taxon>Chromadorea</taxon>
        <taxon>Rhabditida</taxon>
        <taxon>Rhabditina</taxon>
        <taxon>Diplogasteromorpha</taxon>
        <taxon>Diplogasteroidea</taxon>
        <taxon>Neodiplogasteridae</taxon>
        <taxon>Pristionchus</taxon>
    </lineage>
</organism>
<dbReference type="InterPro" id="IPR000210">
    <property type="entry name" value="BTB/POZ_dom"/>
</dbReference>
<dbReference type="InterPro" id="IPR011333">
    <property type="entry name" value="SKP1/BTB/POZ_sf"/>
</dbReference>
<dbReference type="AlphaFoldDB" id="A0AAV5V7F4"/>
<dbReference type="Proteomes" id="UP001432322">
    <property type="component" value="Unassembled WGS sequence"/>
</dbReference>
<dbReference type="SUPFAM" id="SSF54695">
    <property type="entry name" value="POZ domain"/>
    <property type="match status" value="1"/>
</dbReference>
<gene>
    <name evidence="2" type="ORF">PFISCL1PPCAC_5928</name>
</gene>
<name>A0AAV5V7F4_9BILA</name>
<dbReference type="Pfam" id="PF00651">
    <property type="entry name" value="BTB"/>
    <property type="match status" value="1"/>
</dbReference>
<evidence type="ECO:0000313" key="2">
    <source>
        <dbReference type="EMBL" id="GMT14631.1"/>
    </source>
</evidence>
<comment type="caution">
    <text evidence="2">The sequence shown here is derived from an EMBL/GenBank/DDBJ whole genome shotgun (WGS) entry which is preliminary data.</text>
</comment>
<dbReference type="CDD" id="cd18186">
    <property type="entry name" value="BTB_POZ_ZBTB_KLHL-like"/>
    <property type="match status" value="1"/>
</dbReference>
<protein>
    <recommendedName>
        <fullName evidence="1">BTB domain-containing protein</fullName>
    </recommendedName>
</protein>
<keyword evidence="3" id="KW-1185">Reference proteome</keyword>
<accession>A0AAV5V7F4</accession>
<proteinExistence type="predicted"/>
<feature type="domain" description="BTB" evidence="1">
    <location>
        <begin position="28"/>
        <end position="81"/>
    </location>
</feature>
<dbReference type="Gene3D" id="3.30.710.10">
    <property type="entry name" value="Potassium Channel Kv1.1, Chain A"/>
    <property type="match status" value="1"/>
</dbReference>
<sequence length="126" mass="14810">MSYSDDRRSERGGHTQFDHSFFPDVAHLRIRNKRFMLSASYLALHSPFFHDLFYGESKEESRSYQLDYDPHTFGDLIDMIYPCYKKTNCCSDCSSSFSDRLNLALQLKMRYAVKRLLEETVSAQII</sequence>
<reference evidence="2" key="1">
    <citation type="submission" date="2023-10" db="EMBL/GenBank/DDBJ databases">
        <title>Genome assembly of Pristionchus species.</title>
        <authorList>
            <person name="Yoshida K."/>
            <person name="Sommer R.J."/>
        </authorList>
    </citation>
    <scope>NUCLEOTIDE SEQUENCE</scope>
    <source>
        <strain evidence="2">RS5133</strain>
    </source>
</reference>
<evidence type="ECO:0000259" key="1">
    <source>
        <dbReference type="PROSITE" id="PS50097"/>
    </source>
</evidence>